<evidence type="ECO:0000313" key="7">
    <source>
        <dbReference type="EMBL" id="MBN3545465.1"/>
    </source>
</evidence>
<gene>
    <name evidence="7" type="ORF">JYA64_09170</name>
</gene>
<evidence type="ECO:0000256" key="4">
    <source>
        <dbReference type="ARBA" id="ARBA00023027"/>
    </source>
</evidence>
<evidence type="ECO:0000256" key="2">
    <source>
        <dbReference type="ARBA" id="ARBA00012400"/>
    </source>
</evidence>
<dbReference type="InterPro" id="IPR028161">
    <property type="entry name" value="Met8-like"/>
</dbReference>
<protein>
    <recommendedName>
        <fullName evidence="2">precorrin-2 dehydrogenase</fullName>
        <ecNumber evidence="2">1.3.1.76</ecNumber>
    </recommendedName>
</protein>
<evidence type="ECO:0000256" key="6">
    <source>
        <dbReference type="ARBA" id="ARBA00047561"/>
    </source>
</evidence>
<keyword evidence="4" id="KW-0520">NAD</keyword>
<sequence>MDNYYPVMLKMKGKRAVVVGGGKIAERKIKGLLEAGADILVISPKVTDKLLRLATDKTIKWEQKSFEPADIKGAFLVITAVNERAVNQSVQDSITDQQLFCRSDDQGEGNFILPSLFRQGKLTIAVSTSGASPGMAKKITAGFSSVYDDTFGEYLDFLDQCRKYIRTSIKDPDKRKRILTEILDEEFLNLSHKEREERFLGLCIERG</sequence>
<dbReference type="SUPFAM" id="SSF51735">
    <property type="entry name" value="NAD(P)-binding Rossmann-fold domains"/>
    <property type="match status" value="1"/>
</dbReference>
<dbReference type="NCBIfam" id="NF005222">
    <property type="entry name" value="PRK06718.1"/>
    <property type="match status" value="1"/>
</dbReference>
<comment type="catalytic activity">
    <reaction evidence="6">
        <text>precorrin-2 + NAD(+) = sirohydrochlorin + NADH + 2 H(+)</text>
        <dbReference type="Rhea" id="RHEA:15613"/>
        <dbReference type="ChEBI" id="CHEBI:15378"/>
        <dbReference type="ChEBI" id="CHEBI:57540"/>
        <dbReference type="ChEBI" id="CHEBI:57945"/>
        <dbReference type="ChEBI" id="CHEBI:58351"/>
        <dbReference type="ChEBI" id="CHEBI:58827"/>
        <dbReference type="EC" id="1.3.1.76"/>
    </reaction>
</comment>
<comment type="pathway">
    <text evidence="1">Porphyrin-containing compound metabolism; siroheme biosynthesis; sirohydrochlorin from precorrin-2: step 1/1.</text>
</comment>
<organism evidence="7 8">
    <name type="scientific">Fictibacillus barbaricus</name>
    <dbReference type="NCBI Taxonomy" id="182136"/>
    <lineage>
        <taxon>Bacteria</taxon>
        <taxon>Bacillati</taxon>
        <taxon>Bacillota</taxon>
        <taxon>Bacilli</taxon>
        <taxon>Bacillales</taxon>
        <taxon>Fictibacillaceae</taxon>
        <taxon>Fictibacillus</taxon>
    </lineage>
</organism>
<evidence type="ECO:0000313" key="8">
    <source>
        <dbReference type="Proteomes" id="UP001319060"/>
    </source>
</evidence>
<dbReference type="RefSeq" id="WP_188402346.1">
    <property type="nucleotide sequence ID" value="NZ_BMCE01000002.1"/>
</dbReference>
<dbReference type="Gene3D" id="1.10.8.610">
    <property type="entry name" value="SirC, precorrin-2 dehydrogenase, C-terminal helical domain-like"/>
    <property type="match status" value="1"/>
</dbReference>
<evidence type="ECO:0000256" key="1">
    <source>
        <dbReference type="ARBA" id="ARBA00005010"/>
    </source>
</evidence>
<reference evidence="7 8" key="1">
    <citation type="submission" date="2021-01" db="EMBL/GenBank/DDBJ databases">
        <title>Genome Sequencing of Type Strains.</title>
        <authorList>
            <person name="Lemaire J.F."/>
            <person name="Inderbitzin P."/>
            <person name="Collins S.B."/>
            <person name="Wespe N."/>
            <person name="Knight-Connoni V."/>
        </authorList>
    </citation>
    <scope>NUCLEOTIDE SEQUENCE [LARGE SCALE GENOMIC DNA]</scope>
    <source>
        <strain evidence="7 8">DSM 14730</strain>
    </source>
</reference>
<dbReference type="EMBL" id="JAFHKS010000043">
    <property type="protein sequence ID" value="MBN3545465.1"/>
    <property type="molecule type" value="Genomic_DNA"/>
</dbReference>
<proteinExistence type="predicted"/>
<dbReference type="Gene3D" id="3.40.50.720">
    <property type="entry name" value="NAD(P)-binding Rossmann-like Domain"/>
    <property type="match status" value="1"/>
</dbReference>
<evidence type="ECO:0000256" key="3">
    <source>
        <dbReference type="ARBA" id="ARBA00023002"/>
    </source>
</evidence>
<dbReference type="Pfam" id="PF13241">
    <property type="entry name" value="NAD_binding_7"/>
    <property type="match status" value="1"/>
</dbReference>
<dbReference type="PANTHER" id="PTHR35330:SF1">
    <property type="entry name" value="SIROHEME BIOSYNTHESIS PROTEIN MET8"/>
    <property type="match status" value="1"/>
</dbReference>
<comment type="caution">
    <text evidence="7">The sequence shown here is derived from an EMBL/GenBank/DDBJ whole genome shotgun (WGS) entry which is preliminary data.</text>
</comment>
<dbReference type="InterPro" id="IPR042518">
    <property type="entry name" value="SirC_C"/>
</dbReference>
<dbReference type="SUPFAM" id="SSF75615">
    <property type="entry name" value="Siroheme synthase middle domains-like"/>
    <property type="match status" value="1"/>
</dbReference>
<keyword evidence="8" id="KW-1185">Reference proteome</keyword>
<keyword evidence="5" id="KW-0627">Porphyrin biosynthesis</keyword>
<name>A0ABS2ZFF4_9BACL</name>
<dbReference type="InterPro" id="IPR036291">
    <property type="entry name" value="NAD(P)-bd_dom_sf"/>
</dbReference>
<dbReference type="NCBIfam" id="TIGR01470">
    <property type="entry name" value="cysG_Nterm"/>
    <property type="match status" value="1"/>
</dbReference>
<dbReference type="Pfam" id="PF22440">
    <property type="entry name" value="SirC_C"/>
    <property type="match status" value="1"/>
</dbReference>
<dbReference type="PANTHER" id="PTHR35330">
    <property type="entry name" value="SIROHEME BIOSYNTHESIS PROTEIN MET8"/>
    <property type="match status" value="1"/>
</dbReference>
<dbReference type="EC" id="1.3.1.76" evidence="2"/>
<keyword evidence="3" id="KW-0560">Oxidoreductase</keyword>
<evidence type="ECO:0000256" key="5">
    <source>
        <dbReference type="ARBA" id="ARBA00023244"/>
    </source>
</evidence>
<dbReference type="Proteomes" id="UP001319060">
    <property type="component" value="Unassembled WGS sequence"/>
</dbReference>
<dbReference type="InterPro" id="IPR006367">
    <property type="entry name" value="Sirohaem_synthase_N"/>
</dbReference>
<accession>A0ABS2ZFF4</accession>